<gene>
    <name evidence="2" type="ORF">KIMH_11250</name>
</gene>
<evidence type="ECO:0000256" key="1">
    <source>
        <dbReference type="SAM" id="MobiDB-lite"/>
    </source>
</evidence>
<feature type="region of interest" description="Disordered" evidence="1">
    <location>
        <begin position="1"/>
        <end position="23"/>
    </location>
</feature>
<dbReference type="EMBL" id="AP026800">
    <property type="protein sequence ID" value="BDR55014.1"/>
    <property type="molecule type" value="Genomic_DNA"/>
</dbReference>
<evidence type="ECO:0000313" key="2">
    <source>
        <dbReference type="EMBL" id="BDR55014.1"/>
    </source>
</evidence>
<evidence type="ECO:0000313" key="3">
    <source>
        <dbReference type="Proteomes" id="UP001321748"/>
    </source>
</evidence>
<keyword evidence="3" id="KW-1185">Reference proteome</keyword>
<name>A0ABM8BDN5_9BIFI</name>
<dbReference type="RefSeq" id="WP_317642517.1">
    <property type="nucleotide sequence ID" value="NZ_AP026800.1"/>
</dbReference>
<dbReference type="Proteomes" id="UP001321748">
    <property type="component" value="Chromosome"/>
</dbReference>
<organism evidence="2 3">
    <name type="scientific">Bombiscardovia apis</name>
    <dbReference type="NCBI Taxonomy" id="2932182"/>
    <lineage>
        <taxon>Bacteria</taxon>
        <taxon>Bacillati</taxon>
        <taxon>Actinomycetota</taxon>
        <taxon>Actinomycetes</taxon>
        <taxon>Bifidobacteriales</taxon>
        <taxon>Bifidobacteriaceae</taxon>
        <taxon>Bombiscardovia</taxon>
    </lineage>
</organism>
<protein>
    <submittedName>
        <fullName evidence="2">Uncharacterized protein</fullName>
    </submittedName>
</protein>
<proteinExistence type="predicted"/>
<sequence>MTNYDDPTDVVMRHSSAEQYDQTTERHLRIKTLLEQRKNALIDQLQDPTLTRAERRQLQAQKDEVKADIASIRVGGSELDYWRMQEKYR</sequence>
<reference evidence="2 3" key="1">
    <citation type="journal article" date="2023" name="Microbiol. Spectr.">
        <title>Symbiosis of Carpenter Bees with Uncharacterized Lactic Acid Bacteria Showing NAD Auxotrophy.</title>
        <authorList>
            <person name="Kawasaki S."/>
            <person name="Ozawa K."/>
            <person name="Mori T."/>
            <person name="Yamamoto A."/>
            <person name="Ito M."/>
            <person name="Ohkuma M."/>
            <person name="Sakamoto M."/>
            <person name="Matsutani M."/>
        </authorList>
    </citation>
    <scope>NUCLEOTIDE SEQUENCE [LARGE SCALE GENOMIC DNA]</scope>
    <source>
        <strain evidence="2 3">KimH</strain>
    </source>
</reference>
<accession>A0ABM8BDN5</accession>